<name>A0A5M6DSP1_9BACT</name>
<sequence length="135" mass="14686">MLKLSARQKREFYSVSNLLLHLAIFIILLLTLNSCAQAEELPEADCGTLATVKNLTGLDGCGFVLELDNGTRLESYIPAQNTNGQTSPLQNFPLTDGQRVSVSYQVRQDIGSYCMVGTIVEITCIETVAAPSENT</sequence>
<dbReference type="Proteomes" id="UP000323426">
    <property type="component" value="Unassembled WGS sequence"/>
</dbReference>
<evidence type="ECO:0000313" key="2">
    <source>
        <dbReference type="Proteomes" id="UP000323426"/>
    </source>
</evidence>
<dbReference type="RefSeq" id="WP_150086264.1">
    <property type="nucleotide sequence ID" value="NZ_VWSF01000001.1"/>
</dbReference>
<comment type="caution">
    <text evidence="1">The sequence shown here is derived from an EMBL/GenBank/DDBJ whole genome shotgun (WGS) entry which is preliminary data.</text>
</comment>
<dbReference type="EMBL" id="VWSF01000001">
    <property type="protein sequence ID" value="KAA5549269.1"/>
    <property type="molecule type" value="Genomic_DNA"/>
</dbReference>
<reference evidence="1 2" key="1">
    <citation type="submission" date="2019-09" db="EMBL/GenBank/DDBJ databases">
        <title>Genome sequence and assembly of Adhaeribacter sp.</title>
        <authorList>
            <person name="Chhetri G."/>
        </authorList>
    </citation>
    <scope>NUCLEOTIDE SEQUENCE [LARGE SCALE GENOMIC DNA]</scope>
    <source>
        <strain evidence="1 2">DK36</strain>
    </source>
</reference>
<evidence type="ECO:0000313" key="1">
    <source>
        <dbReference type="EMBL" id="KAA5549269.1"/>
    </source>
</evidence>
<keyword evidence="2" id="KW-1185">Reference proteome</keyword>
<protein>
    <submittedName>
        <fullName evidence="1">Uncharacterized protein</fullName>
    </submittedName>
</protein>
<proteinExistence type="predicted"/>
<gene>
    <name evidence="1" type="ORF">F0145_01350</name>
</gene>
<dbReference type="AlphaFoldDB" id="A0A5M6DSP1"/>
<accession>A0A5M6DSP1</accession>
<organism evidence="1 2">
    <name type="scientific">Adhaeribacter rhizoryzae</name>
    <dbReference type="NCBI Taxonomy" id="2607907"/>
    <lineage>
        <taxon>Bacteria</taxon>
        <taxon>Pseudomonadati</taxon>
        <taxon>Bacteroidota</taxon>
        <taxon>Cytophagia</taxon>
        <taxon>Cytophagales</taxon>
        <taxon>Hymenobacteraceae</taxon>
        <taxon>Adhaeribacter</taxon>
    </lineage>
</organism>